<sequence length="156" mass="16654">MDRTPLDQRPMRSPRPSTWQPQRKNRLPTGPAIDLVTCWSGGPGVRRAGGPAGWRAGGPAIAGWPVTRTGTRRIRLRLLDVGDRQVRRSGGPAPAAGRAGRLTVFLIRDRDAKYTESFDAVFAACGIEVLRGRSPTAASAEPPPSEGGGEDPAHGR</sequence>
<evidence type="ECO:0000256" key="1">
    <source>
        <dbReference type="SAM" id="MobiDB-lite"/>
    </source>
</evidence>
<dbReference type="AlphaFoldDB" id="D5SI72"/>
<accession>D5SI72</accession>
<keyword evidence="3" id="KW-1185">Reference proteome</keyword>
<keyword evidence="2" id="KW-0614">Plasmid</keyword>
<evidence type="ECO:0000313" key="2">
    <source>
        <dbReference type="EMBL" id="EFG03615.2"/>
    </source>
</evidence>
<dbReference type="Proteomes" id="UP000002357">
    <property type="component" value="Plasmid pSCL4"/>
</dbReference>
<geneLocation type="plasmid" evidence="2 3">
    <name>pSCL4</name>
</geneLocation>
<evidence type="ECO:0000313" key="3">
    <source>
        <dbReference type="Proteomes" id="UP000002357"/>
    </source>
</evidence>
<feature type="compositionally biased region" description="Basic and acidic residues" evidence="1">
    <location>
        <begin position="1"/>
        <end position="10"/>
    </location>
</feature>
<organism evidence="2 3">
    <name type="scientific">Streptomyces clavuligerus</name>
    <dbReference type="NCBI Taxonomy" id="1901"/>
    <lineage>
        <taxon>Bacteria</taxon>
        <taxon>Bacillati</taxon>
        <taxon>Actinomycetota</taxon>
        <taxon>Actinomycetes</taxon>
        <taxon>Kitasatosporales</taxon>
        <taxon>Streptomycetaceae</taxon>
        <taxon>Streptomyces</taxon>
    </lineage>
</organism>
<reference evidence="2 3" key="1">
    <citation type="journal article" date="2010" name="Genome Biol. Evol.">
        <title>The sequence of a 1.8-mb bacterial linear plasmid reveals a rich evolutionary reservoir of secondary metabolic pathways.</title>
        <authorList>
            <person name="Medema M.H."/>
            <person name="Trefzer A."/>
            <person name="Kovalchuk A."/>
            <person name="van den Berg M."/>
            <person name="Mueller U."/>
            <person name="Heijne W."/>
            <person name="Wu L."/>
            <person name="Alam M.T."/>
            <person name="Ronning C.M."/>
            <person name="Nierman W.C."/>
            <person name="Bovenberg R.A.L."/>
            <person name="Breitling R."/>
            <person name="Takano E."/>
        </authorList>
    </citation>
    <scope>NUCLEOTIDE SEQUENCE [LARGE SCALE GENOMIC DNA]</scope>
    <source>
        <strain evidence="3">ATCC 27064 / DSM 738 / JCM 4710 / NBRC 13307 / NCIMB 12785 / NRRL 3585 / VKM Ac-602</strain>
        <plasmid evidence="2">pSCL4</plasmid>
    </source>
</reference>
<feature type="region of interest" description="Disordered" evidence="1">
    <location>
        <begin position="1"/>
        <end position="30"/>
    </location>
</feature>
<name>D5SI72_STRCL</name>
<proteinExistence type="predicted"/>
<feature type="region of interest" description="Disordered" evidence="1">
    <location>
        <begin position="134"/>
        <end position="156"/>
    </location>
</feature>
<gene>
    <name evidence="2" type="ORF">SCLAV_p0124</name>
</gene>
<dbReference type="EMBL" id="CM000914">
    <property type="protein sequence ID" value="EFG03615.2"/>
    <property type="molecule type" value="Genomic_DNA"/>
</dbReference>
<protein>
    <submittedName>
        <fullName evidence="2">Uncharacterized protein</fullName>
    </submittedName>
</protein>